<name>A0A9W9PK27_9EURO</name>
<keyword evidence="2" id="KW-1185">Reference proteome</keyword>
<dbReference type="EMBL" id="JAPQKS010000002">
    <property type="protein sequence ID" value="KAJ5247421.1"/>
    <property type="molecule type" value="Genomic_DNA"/>
</dbReference>
<reference evidence="1" key="2">
    <citation type="journal article" date="2023" name="IMA Fungus">
        <title>Comparative genomic study of the Penicillium genus elucidates a diverse pangenome and 15 lateral gene transfer events.</title>
        <authorList>
            <person name="Petersen C."/>
            <person name="Sorensen T."/>
            <person name="Nielsen M.R."/>
            <person name="Sondergaard T.E."/>
            <person name="Sorensen J.L."/>
            <person name="Fitzpatrick D.A."/>
            <person name="Frisvad J.C."/>
            <person name="Nielsen K.L."/>
        </authorList>
    </citation>
    <scope>NUCLEOTIDE SEQUENCE</scope>
    <source>
        <strain evidence="1">IBT 19713</strain>
    </source>
</reference>
<comment type="caution">
    <text evidence="1">The sequence shown here is derived from an EMBL/GenBank/DDBJ whole genome shotgun (WGS) entry which is preliminary data.</text>
</comment>
<evidence type="ECO:0000313" key="2">
    <source>
        <dbReference type="Proteomes" id="UP001150941"/>
    </source>
</evidence>
<organism evidence="1 2">
    <name type="scientific">Penicillium chermesinum</name>
    <dbReference type="NCBI Taxonomy" id="63820"/>
    <lineage>
        <taxon>Eukaryota</taxon>
        <taxon>Fungi</taxon>
        <taxon>Dikarya</taxon>
        <taxon>Ascomycota</taxon>
        <taxon>Pezizomycotina</taxon>
        <taxon>Eurotiomycetes</taxon>
        <taxon>Eurotiomycetidae</taxon>
        <taxon>Eurotiales</taxon>
        <taxon>Aspergillaceae</taxon>
        <taxon>Penicillium</taxon>
    </lineage>
</organism>
<evidence type="ECO:0000313" key="1">
    <source>
        <dbReference type="EMBL" id="KAJ5247421.1"/>
    </source>
</evidence>
<protein>
    <submittedName>
        <fullName evidence="1">Uncharacterized protein</fullName>
    </submittedName>
</protein>
<sequence>MAFMKLVTMDSWQSELGVESPIVCFLTKDPEHAECLMDLHRIKFGVISTRPYRTLKIEADSHDSLPRDSEYLRSLKELVEEGREQGCEVILVTSSRGLQCHPATFGEIFSRRDYEPSHSVRITVVDDRAGKFYHVDGQKAYQWISQRGLVGNSAEPRTFFGFIKSIGGAKEEDEED</sequence>
<dbReference type="RefSeq" id="XP_058334842.1">
    <property type="nucleotide sequence ID" value="XM_058471701.1"/>
</dbReference>
<reference evidence="1" key="1">
    <citation type="submission" date="2022-11" db="EMBL/GenBank/DDBJ databases">
        <authorList>
            <person name="Petersen C."/>
        </authorList>
    </citation>
    <scope>NUCLEOTIDE SEQUENCE</scope>
    <source>
        <strain evidence="1">IBT 19713</strain>
    </source>
</reference>
<proteinExistence type="predicted"/>
<accession>A0A9W9PK27</accession>
<dbReference type="GeneID" id="83199004"/>
<dbReference type="AlphaFoldDB" id="A0A9W9PK27"/>
<gene>
    <name evidence="1" type="ORF">N7468_002404</name>
</gene>
<dbReference type="Proteomes" id="UP001150941">
    <property type="component" value="Unassembled WGS sequence"/>
</dbReference>